<dbReference type="PANTHER" id="PTHR42663:SF6">
    <property type="entry name" value="HYDROLASE C777.06C-RELATED"/>
    <property type="match status" value="1"/>
</dbReference>
<evidence type="ECO:0000259" key="4">
    <source>
        <dbReference type="SMART" id="SM00849"/>
    </source>
</evidence>
<dbReference type="Proteomes" id="UP001596233">
    <property type="component" value="Unassembled WGS sequence"/>
</dbReference>
<dbReference type="Gene3D" id="3.60.15.10">
    <property type="entry name" value="Ribonuclease Z/Hydroxyacylglutathione hydrolase-like"/>
    <property type="match status" value="1"/>
</dbReference>
<dbReference type="InterPro" id="IPR001279">
    <property type="entry name" value="Metallo-B-lactamas"/>
</dbReference>
<dbReference type="SUPFAM" id="SSF56281">
    <property type="entry name" value="Metallo-hydrolase/oxidoreductase"/>
    <property type="match status" value="1"/>
</dbReference>
<dbReference type="Pfam" id="PF23023">
    <property type="entry name" value="Anti-Pycsar_Apyc1"/>
    <property type="match status" value="1"/>
</dbReference>
<dbReference type="EMBL" id="JBHSTE010000001">
    <property type="protein sequence ID" value="MFC6331319.1"/>
    <property type="molecule type" value="Genomic_DNA"/>
</dbReference>
<gene>
    <name evidence="5" type="ORF">ACFP56_01675</name>
</gene>
<dbReference type="SMART" id="SM00849">
    <property type="entry name" value="Lactamase_B"/>
    <property type="match status" value="1"/>
</dbReference>
<evidence type="ECO:0000313" key="6">
    <source>
        <dbReference type="Proteomes" id="UP001596233"/>
    </source>
</evidence>
<comment type="caution">
    <text evidence="5">The sequence shown here is derived from an EMBL/GenBank/DDBJ whole genome shotgun (WGS) entry which is preliminary data.</text>
</comment>
<dbReference type="PANTHER" id="PTHR42663">
    <property type="entry name" value="HYDROLASE C777.06C-RELATED-RELATED"/>
    <property type="match status" value="1"/>
</dbReference>
<accession>A0ABW1UXZ5</accession>
<organism evidence="5 6">
    <name type="scientific">Paenibacillus septentrionalis</name>
    <dbReference type="NCBI Taxonomy" id="429342"/>
    <lineage>
        <taxon>Bacteria</taxon>
        <taxon>Bacillati</taxon>
        <taxon>Bacillota</taxon>
        <taxon>Bacilli</taxon>
        <taxon>Bacillales</taxon>
        <taxon>Paenibacillaceae</taxon>
        <taxon>Paenibacillus</taxon>
    </lineage>
</organism>
<name>A0ABW1UXZ5_9BACL</name>
<comment type="function">
    <text evidence="2">Counteracts the endogenous Pycsar antiviral defense system. Phosphodiesterase that enables metal-dependent hydrolysis of host cyclic nucleotide Pycsar defense signals such as cCMP and cUMP.</text>
</comment>
<comment type="catalytic activity">
    <reaction evidence="1">
        <text>3',5'-cyclic CMP + H2O = CMP + H(+)</text>
        <dbReference type="Rhea" id="RHEA:72675"/>
        <dbReference type="ChEBI" id="CHEBI:15377"/>
        <dbReference type="ChEBI" id="CHEBI:15378"/>
        <dbReference type="ChEBI" id="CHEBI:58003"/>
        <dbReference type="ChEBI" id="CHEBI:60377"/>
    </reaction>
    <physiologicalReaction direction="left-to-right" evidence="1">
        <dbReference type="Rhea" id="RHEA:72676"/>
    </physiologicalReaction>
</comment>
<evidence type="ECO:0000256" key="2">
    <source>
        <dbReference type="ARBA" id="ARBA00034301"/>
    </source>
</evidence>
<keyword evidence="6" id="KW-1185">Reference proteome</keyword>
<dbReference type="RefSeq" id="WP_379231743.1">
    <property type="nucleotide sequence ID" value="NZ_JBHSTE010000001.1"/>
</dbReference>
<protein>
    <submittedName>
        <fullName evidence="5">MBL fold metallo-hydrolase</fullName>
    </submittedName>
</protein>
<evidence type="ECO:0000256" key="1">
    <source>
        <dbReference type="ARBA" id="ARBA00034221"/>
    </source>
</evidence>
<reference evidence="6" key="1">
    <citation type="journal article" date="2019" name="Int. J. Syst. Evol. Microbiol.">
        <title>The Global Catalogue of Microorganisms (GCM) 10K type strain sequencing project: providing services to taxonomists for standard genome sequencing and annotation.</title>
        <authorList>
            <consortium name="The Broad Institute Genomics Platform"/>
            <consortium name="The Broad Institute Genome Sequencing Center for Infectious Disease"/>
            <person name="Wu L."/>
            <person name="Ma J."/>
        </authorList>
    </citation>
    <scope>NUCLEOTIDE SEQUENCE [LARGE SCALE GENOMIC DNA]</scope>
    <source>
        <strain evidence="6">PCU 280</strain>
    </source>
</reference>
<comment type="catalytic activity">
    <reaction evidence="3">
        <text>3',5'-cyclic UMP + H2O = UMP + H(+)</text>
        <dbReference type="Rhea" id="RHEA:70575"/>
        <dbReference type="ChEBI" id="CHEBI:15377"/>
        <dbReference type="ChEBI" id="CHEBI:15378"/>
        <dbReference type="ChEBI" id="CHEBI:57865"/>
        <dbReference type="ChEBI" id="CHEBI:184387"/>
    </reaction>
    <physiologicalReaction direction="left-to-right" evidence="3">
        <dbReference type="Rhea" id="RHEA:70576"/>
    </physiologicalReaction>
</comment>
<evidence type="ECO:0000256" key="3">
    <source>
        <dbReference type="ARBA" id="ARBA00048505"/>
    </source>
</evidence>
<dbReference type="InterPro" id="IPR036866">
    <property type="entry name" value="RibonucZ/Hydroxyglut_hydro"/>
</dbReference>
<evidence type="ECO:0000313" key="5">
    <source>
        <dbReference type="EMBL" id="MFC6331319.1"/>
    </source>
</evidence>
<proteinExistence type="predicted"/>
<feature type="domain" description="Metallo-beta-lactamase" evidence="4">
    <location>
        <begin position="13"/>
        <end position="211"/>
    </location>
</feature>
<sequence>MLGTGNAFAKNFFNNNALIETKHLRLLIDCGITLPHALYQSGRNFSDLDGVLISHIHADHIGGLEELAFQMMYTYSRKPTLYIAESLIKPLWNHSLRGGMAQGELNQIEDFFHVVPLQPNVDIELAPDLKVKLLKTEHIKNKDSYSFIFNDAFFYSADMVFSPNLLIELHQSGIQTIYHDCQLEPPGQVHATLEELLTLPVELQRKIKLMHYGDTIGNYIGKTGAMEIVEQGKPSIIE</sequence>